<dbReference type="STRING" id="1622118.Lupro_11095"/>
<dbReference type="KEGG" id="lut:Lupro_11095"/>
<dbReference type="InterPro" id="IPR006121">
    <property type="entry name" value="HMA_dom"/>
</dbReference>
<dbReference type="CDD" id="cd00371">
    <property type="entry name" value="HMA"/>
    <property type="match status" value="1"/>
</dbReference>
<dbReference type="SUPFAM" id="SSF55008">
    <property type="entry name" value="HMA, heavy metal-associated domain"/>
    <property type="match status" value="1"/>
</dbReference>
<evidence type="ECO:0000313" key="2">
    <source>
        <dbReference type="EMBL" id="AMC11781.1"/>
    </source>
</evidence>
<dbReference type="InterPro" id="IPR036163">
    <property type="entry name" value="HMA_dom_sf"/>
</dbReference>
<evidence type="ECO:0000313" key="3">
    <source>
        <dbReference type="Proteomes" id="UP000059672"/>
    </source>
</evidence>
<dbReference type="Gene3D" id="3.30.70.100">
    <property type="match status" value="1"/>
</dbReference>
<organism evidence="2 3">
    <name type="scientific">Lutibacter profundi</name>
    <dbReference type="NCBI Taxonomy" id="1622118"/>
    <lineage>
        <taxon>Bacteria</taxon>
        <taxon>Pseudomonadati</taxon>
        <taxon>Bacteroidota</taxon>
        <taxon>Flavobacteriia</taxon>
        <taxon>Flavobacteriales</taxon>
        <taxon>Flavobacteriaceae</taxon>
        <taxon>Lutibacter</taxon>
    </lineage>
</organism>
<evidence type="ECO:0000259" key="1">
    <source>
        <dbReference type="PROSITE" id="PS50846"/>
    </source>
</evidence>
<feature type="domain" description="HMA" evidence="1">
    <location>
        <begin position="35"/>
        <end position="102"/>
    </location>
</feature>
<dbReference type="EMBL" id="CP013355">
    <property type="protein sequence ID" value="AMC11781.1"/>
    <property type="molecule type" value="Genomic_DNA"/>
</dbReference>
<reference evidence="2 3" key="2">
    <citation type="journal article" date="2016" name="Int. J. Syst. Evol. Microbiol.">
        <title>Lutibacter profundi sp. nov., isolated from a deep-sea hydrothermal system on the Arctic Mid-Ocean Ridge and emended description of the genus Lutibacter.</title>
        <authorList>
            <person name="Le Moine Bauer S."/>
            <person name="Roalkvam I."/>
            <person name="Steen I.H."/>
            <person name="Dahle H."/>
        </authorList>
    </citation>
    <scope>NUCLEOTIDE SEQUENCE [LARGE SCALE GENOMIC DNA]</scope>
    <source>
        <strain evidence="2 3">LP1</strain>
    </source>
</reference>
<name>A0A0X8G863_9FLAO</name>
<dbReference type="AlphaFoldDB" id="A0A0X8G863"/>
<keyword evidence="3" id="KW-1185">Reference proteome</keyword>
<sequence>MKKLLKTTPFLGLILTIFLFGQLGTVNAQSKTSHIYIKIEINGMVCSNCAFGMEKELKKVSGVADVQIQLKEGLAYISTLVKEKPLKEELALIITKAGFTPGKIEFSDKPFAKENTLKK</sequence>
<dbReference type="OrthoDB" id="5513217at2"/>
<dbReference type="Pfam" id="PF00403">
    <property type="entry name" value="HMA"/>
    <property type="match status" value="1"/>
</dbReference>
<gene>
    <name evidence="2" type="ORF">Lupro_11095</name>
</gene>
<dbReference type="PROSITE" id="PS50846">
    <property type="entry name" value="HMA_2"/>
    <property type="match status" value="1"/>
</dbReference>
<accession>A0A0X8G863</accession>
<dbReference type="Proteomes" id="UP000059672">
    <property type="component" value="Chromosome"/>
</dbReference>
<dbReference type="RefSeq" id="WP_068210218.1">
    <property type="nucleotide sequence ID" value="NZ_CP013355.1"/>
</dbReference>
<proteinExistence type="predicted"/>
<reference evidence="3" key="1">
    <citation type="submission" date="2015-12" db="EMBL/GenBank/DDBJ databases">
        <title>Complete genome sequence of Lutibacter profundus strain LP1.</title>
        <authorList>
            <person name="Wissuwa J."/>
            <person name="Le Moine Bauer S."/>
            <person name="Stokke R."/>
            <person name="Dahle H."/>
            <person name="Steen I.H."/>
        </authorList>
    </citation>
    <scope>NUCLEOTIDE SEQUENCE [LARGE SCALE GENOMIC DNA]</scope>
    <source>
        <strain evidence="3">LP1</strain>
    </source>
</reference>
<protein>
    <recommendedName>
        <fullName evidence="1">HMA domain-containing protein</fullName>
    </recommendedName>
</protein>
<dbReference type="GO" id="GO:0046872">
    <property type="term" value="F:metal ion binding"/>
    <property type="evidence" value="ECO:0007669"/>
    <property type="project" value="InterPro"/>
</dbReference>